<keyword evidence="4" id="KW-0238">DNA-binding</keyword>
<evidence type="ECO:0000313" key="4">
    <source>
        <dbReference type="EMBL" id="NKE72990.1"/>
    </source>
</evidence>
<protein>
    <submittedName>
        <fullName evidence="4">Type IV secretion system DNA-binding domain-containing protein</fullName>
    </submittedName>
</protein>
<keyword evidence="5" id="KW-1185">Reference proteome</keyword>
<dbReference type="InterPro" id="IPR051162">
    <property type="entry name" value="T4SS_component"/>
</dbReference>
<keyword evidence="1" id="KW-0472">Membrane</keyword>
<name>A0A7X6DTF3_9BACT</name>
<dbReference type="RefSeq" id="WP_168062921.1">
    <property type="nucleotide sequence ID" value="NZ_VTOW01000004.1"/>
</dbReference>
<dbReference type="CDD" id="cd01127">
    <property type="entry name" value="TrwB_TraG_TraD_VirD4"/>
    <property type="match status" value="1"/>
</dbReference>
<sequence length="1086" mass="122135">MRREAVSTRVREEPALLPNLTEEQTERFYAWEKRGRGWQLWPYPVDIEPPYVPFFQASRAEEPTDDGRRPSDAPKQAAYICSAGAILFFLLSLSLFNPTLFVLAIGLSVWPAIYFSQKNKEAVSGHVDLLETPDEEEIDFPAPSMMEKGDLCFVQIVAPPETDIGKETSERLLLAMKYNQSPVAFEIVGTEKEILFQLACHKEDKEQLLAQLQAYFSEAHCLEGEDAIGRALKTAFQEEDTEGKGVIVDFGLNNEFMQPVGTVRDFRADPLSAFFGVISRLRSQEVGIFQVLIKPVREDWAESIRWSVTDWEGKPFFLDAPEMTKRAAEKTASPLFAAIVRASGFSKDRDQAFAIVKRLGAGLEQFSLPGSNSFIPLSNEGYDFDDHLEDLILRQSHRSGMLLNSEELVSFAHLPSASVRSEKLTRWSKKSKAAPPMVAHHALTLGENIHGGERKVVGIAPDQRTRHTYVIGASGTGKSTLLLNMITQDIKNGEGVAVLDPHGDLIDQILGYVPNERLPDVILFDPSDAEYPVGFNILSAHSELEKNLLSSDLVAVFRRLSTSWGDQMTSVLGNAILAFLESKNGGTLSDLRRFLIEPAFRKNFLHTVTDPEVAYYWEREYPLLAGKPQAPLLTRLDTFLRPKLIRHMVSQKENKVDFRKIMDGGKIFLAKFSQGAVGEENSYLLGTLLVSKLHQIAMSRQEVKESARRNFYLYIDEFQNFITPSMAAILSGARKYHLGLILAHQELRQLWSKDAEVASAVIANPCTRICFRLGEFDAEKLEDGFTSFDAKDLQNLGVGEAICRVERAEYDFNLKTFPMVAVDPDVAEKKRERILTLSREKYALRREEVEAALAAGRAQVAQSPVIPEEGCRVEEPVKKESVKKEKKEPVISRPYIEQAEEPVRKRTLPEDPAPLGRGGQQHKYLQQLIKKIAEHKGYRATIEKQVLDGAGSIDVALEREGKKIACEISITTNGEQELGNVEKCLAAGYDSVILVSSEKRNLNKIKEYISGRLEKGSLERVLFLHTEEVILYLDELDAQSASKEETVRGYKVKVNYQSVEETQKQTRRQAVAQVIMQAMKRMKEEK</sequence>
<evidence type="ECO:0000259" key="2">
    <source>
        <dbReference type="Pfam" id="PF10412"/>
    </source>
</evidence>
<feature type="domain" description="Type IV secretion system coupling protein TraD DNA-binding" evidence="2">
    <location>
        <begin position="458"/>
        <end position="773"/>
    </location>
</feature>
<dbReference type="EMBL" id="VTOW01000004">
    <property type="protein sequence ID" value="NKE72990.1"/>
    <property type="molecule type" value="Genomic_DNA"/>
</dbReference>
<dbReference type="Pfam" id="PF26449">
    <property type="entry name" value="DUF8128"/>
    <property type="match status" value="1"/>
</dbReference>
<feature type="transmembrane region" description="Helical" evidence="1">
    <location>
        <begin position="77"/>
        <end position="110"/>
    </location>
</feature>
<comment type="caution">
    <text evidence="4">The sequence shown here is derived from an EMBL/GenBank/DDBJ whole genome shotgun (WGS) entry which is preliminary data.</text>
</comment>
<accession>A0A7X6DTF3</accession>
<organism evidence="4 5">
    <name type="scientific">Candidatus Manganitrophus noduliformans</name>
    <dbReference type="NCBI Taxonomy" id="2606439"/>
    <lineage>
        <taxon>Bacteria</taxon>
        <taxon>Pseudomonadati</taxon>
        <taxon>Nitrospirota</taxon>
        <taxon>Nitrospiria</taxon>
        <taxon>Candidatus Troglogloeales</taxon>
        <taxon>Candidatus Manganitrophaceae</taxon>
        <taxon>Candidatus Manganitrophus</taxon>
    </lineage>
</organism>
<dbReference type="GO" id="GO:0003677">
    <property type="term" value="F:DNA binding"/>
    <property type="evidence" value="ECO:0007669"/>
    <property type="project" value="UniProtKB-KW"/>
</dbReference>
<dbReference type="Gene3D" id="3.40.50.300">
    <property type="entry name" value="P-loop containing nucleotide triphosphate hydrolases"/>
    <property type="match status" value="2"/>
</dbReference>
<evidence type="ECO:0000256" key="1">
    <source>
        <dbReference type="SAM" id="Phobius"/>
    </source>
</evidence>
<dbReference type="SUPFAM" id="SSF52540">
    <property type="entry name" value="P-loop containing nucleoside triphosphate hydrolases"/>
    <property type="match status" value="1"/>
</dbReference>
<dbReference type="Proteomes" id="UP000534783">
    <property type="component" value="Unassembled WGS sequence"/>
</dbReference>
<dbReference type="Pfam" id="PF10412">
    <property type="entry name" value="TrwB_AAD_bind"/>
    <property type="match status" value="1"/>
</dbReference>
<evidence type="ECO:0000259" key="3">
    <source>
        <dbReference type="Pfam" id="PF26449"/>
    </source>
</evidence>
<gene>
    <name evidence="4" type="ORF">MNODULE_19740</name>
</gene>
<dbReference type="PANTHER" id="PTHR30121:SF11">
    <property type="entry name" value="AAA+ ATPASE DOMAIN-CONTAINING PROTEIN"/>
    <property type="match status" value="1"/>
</dbReference>
<reference evidence="4 5" key="1">
    <citation type="journal article" date="2020" name="Nature">
        <title>Bacterial chemolithoautotrophy via manganese oxidation.</title>
        <authorList>
            <person name="Yu H."/>
            <person name="Leadbetter J.R."/>
        </authorList>
    </citation>
    <scope>NUCLEOTIDE SEQUENCE [LARGE SCALE GENOMIC DNA]</scope>
    <source>
        <strain evidence="4 5">Mn-1</strain>
    </source>
</reference>
<feature type="domain" description="DUF8128" evidence="3">
    <location>
        <begin position="177"/>
        <end position="307"/>
    </location>
</feature>
<dbReference type="AlphaFoldDB" id="A0A7X6DTF3"/>
<evidence type="ECO:0000313" key="5">
    <source>
        <dbReference type="Proteomes" id="UP000534783"/>
    </source>
</evidence>
<keyword evidence="1" id="KW-1133">Transmembrane helix</keyword>
<proteinExistence type="predicted"/>
<dbReference type="InterPro" id="IPR019476">
    <property type="entry name" value="T4SS_TraD_DNA-bd"/>
</dbReference>
<dbReference type="PANTHER" id="PTHR30121">
    <property type="entry name" value="UNCHARACTERIZED PROTEIN YJGR-RELATED"/>
    <property type="match status" value="1"/>
</dbReference>
<keyword evidence="1" id="KW-0812">Transmembrane</keyword>
<dbReference type="InterPro" id="IPR027417">
    <property type="entry name" value="P-loop_NTPase"/>
</dbReference>
<dbReference type="InterPro" id="IPR058441">
    <property type="entry name" value="DUF8128"/>
</dbReference>